<dbReference type="Pfam" id="PF00188">
    <property type="entry name" value="CAP"/>
    <property type="match status" value="1"/>
</dbReference>
<comment type="caution">
    <text evidence="2">The sequence shown here is derived from an EMBL/GenBank/DDBJ whole genome shotgun (WGS) entry which is preliminary data.</text>
</comment>
<evidence type="ECO:0000313" key="2">
    <source>
        <dbReference type="EMBL" id="RCN29132.1"/>
    </source>
</evidence>
<dbReference type="STRING" id="29170.A0A368FAP9"/>
<evidence type="ECO:0000313" key="3">
    <source>
        <dbReference type="Proteomes" id="UP000252519"/>
    </source>
</evidence>
<dbReference type="Gene3D" id="3.40.33.10">
    <property type="entry name" value="CAP"/>
    <property type="match status" value="1"/>
</dbReference>
<reference evidence="2 3" key="1">
    <citation type="submission" date="2014-10" db="EMBL/GenBank/DDBJ databases">
        <title>Draft genome of the hookworm Ancylostoma caninum.</title>
        <authorList>
            <person name="Mitreva M."/>
        </authorList>
    </citation>
    <scope>NUCLEOTIDE SEQUENCE [LARGE SCALE GENOMIC DNA]</scope>
    <source>
        <strain evidence="2 3">Baltimore</strain>
    </source>
</reference>
<protein>
    <submittedName>
        <fullName evidence="2">SCP-like protein</fullName>
    </submittedName>
</protein>
<dbReference type="AlphaFoldDB" id="A0A368FAP9"/>
<dbReference type="InterPro" id="IPR014044">
    <property type="entry name" value="CAP_dom"/>
</dbReference>
<proteinExistence type="predicted"/>
<feature type="domain" description="SCP" evidence="1">
    <location>
        <begin position="1"/>
        <end position="149"/>
    </location>
</feature>
<dbReference type="SMART" id="SM00198">
    <property type="entry name" value="SCP"/>
    <property type="match status" value="1"/>
</dbReference>
<sequence>MHNYYRRVLATGWAKDKIIHYAKPASEMNALVYEKDLEDKAYAHVVAPARCPEASEGDTGENFWMSGDYKLSHVEAIEEAMKEWWGPLESTGLGDNLEYTADRQQGTFKYLANVAHDKTTQIGCAVKTCLAQGITVVDCRYNPAIAVDDPIYKAGKMPCKPCPTGTACSKLGGLCEATATP</sequence>
<accession>A0A368FAP9</accession>
<gene>
    <name evidence="2" type="ORF">ANCCAN_25115</name>
</gene>
<dbReference type="OrthoDB" id="5823039at2759"/>
<name>A0A368FAP9_ANCCA</name>
<dbReference type="InterPro" id="IPR035940">
    <property type="entry name" value="CAP_sf"/>
</dbReference>
<dbReference type="CDD" id="cd05380">
    <property type="entry name" value="CAP_euk"/>
    <property type="match status" value="1"/>
</dbReference>
<dbReference type="SUPFAM" id="SSF55797">
    <property type="entry name" value="PR-1-like"/>
    <property type="match status" value="1"/>
</dbReference>
<evidence type="ECO:0000259" key="1">
    <source>
        <dbReference type="SMART" id="SM00198"/>
    </source>
</evidence>
<dbReference type="EMBL" id="JOJR01002114">
    <property type="protein sequence ID" value="RCN29132.1"/>
    <property type="molecule type" value="Genomic_DNA"/>
</dbReference>
<organism evidence="2 3">
    <name type="scientific">Ancylostoma caninum</name>
    <name type="common">Dog hookworm</name>
    <dbReference type="NCBI Taxonomy" id="29170"/>
    <lineage>
        <taxon>Eukaryota</taxon>
        <taxon>Metazoa</taxon>
        <taxon>Ecdysozoa</taxon>
        <taxon>Nematoda</taxon>
        <taxon>Chromadorea</taxon>
        <taxon>Rhabditida</taxon>
        <taxon>Rhabditina</taxon>
        <taxon>Rhabditomorpha</taxon>
        <taxon>Strongyloidea</taxon>
        <taxon>Ancylostomatidae</taxon>
        <taxon>Ancylostomatinae</taxon>
        <taxon>Ancylostoma</taxon>
    </lineage>
</organism>
<dbReference type="Proteomes" id="UP000252519">
    <property type="component" value="Unassembled WGS sequence"/>
</dbReference>
<keyword evidence="3" id="KW-1185">Reference proteome</keyword>